<feature type="active site" evidence="11">
    <location>
        <position position="60"/>
    </location>
</feature>
<dbReference type="SUPFAM" id="SSF55068">
    <property type="entry name" value="Peptide methionine sulfoxide reductase"/>
    <property type="match status" value="1"/>
</dbReference>
<evidence type="ECO:0000313" key="14">
    <source>
        <dbReference type="EMBL" id="QEG35057.1"/>
    </source>
</evidence>
<dbReference type="EC" id="1.8.4.12" evidence="10"/>
<comment type="similarity">
    <text evidence="11">Belongs to the MsrA Met sulfoxide reductase family.</text>
</comment>
<keyword evidence="15" id="KW-1185">Reference proteome</keyword>
<evidence type="ECO:0000256" key="1">
    <source>
        <dbReference type="ARBA" id="ARBA00007174"/>
    </source>
</evidence>
<evidence type="ECO:0000256" key="9">
    <source>
        <dbReference type="ARBA" id="ARBA00048782"/>
    </source>
</evidence>
<evidence type="ECO:0000256" key="3">
    <source>
        <dbReference type="ARBA" id="ARBA00022833"/>
    </source>
</evidence>
<dbReference type="EC" id="1.8.4.11" evidence="11"/>
<evidence type="ECO:0000256" key="7">
    <source>
        <dbReference type="ARBA" id="ARBA00047806"/>
    </source>
</evidence>
<organism evidence="14 15">
    <name type="scientific">Bythopirellula goksoeyrii</name>
    <dbReference type="NCBI Taxonomy" id="1400387"/>
    <lineage>
        <taxon>Bacteria</taxon>
        <taxon>Pseudomonadati</taxon>
        <taxon>Planctomycetota</taxon>
        <taxon>Planctomycetia</taxon>
        <taxon>Pirellulales</taxon>
        <taxon>Lacipirellulaceae</taxon>
        <taxon>Bythopirellula</taxon>
    </lineage>
</organism>
<comment type="catalytic activity">
    <reaction evidence="8 10">
        <text>L-methionyl-[protein] + [thioredoxin]-disulfide + H2O = L-methionyl-(R)-S-oxide-[protein] + [thioredoxin]-dithiol</text>
        <dbReference type="Rhea" id="RHEA:24164"/>
        <dbReference type="Rhea" id="RHEA-COMP:10698"/>
        <dbReference type="Rhea" id="RHEA-COMP:10700"/>
        <dbReference type="Rhea" id="RHEA-COMP:12313"/>
        <dbReference type="Rhea" id="RHEA-COMP:12314"/>
        <dbReference type="ChEBI" id="CHEBI:15377"/>
        <dbReference type="ChEBI" id="CHEBI:16044"/>
        <dbReference type="ChEBI" id="CHEBI:29950"/>
        <dbReference type="ChEBI" id="CHEBI:45764"/>
        <dbReference type="ChEBI" id="CHEBI:50058"/>
        <dbReference type="EC" id="1.8.4.12"/>
    </reaction>
</comment>
<dbReference type="GO" id="GO:0033744">
    <property type="term" value="F:L-methionine:thioredoxin-disulfide S-oxidoreductase activity"/>
    <property type="evidence" value="ECO:0007669"/>
    <property type="project" value="RHEA"/>
</dbReference>
<keyword evidence="2 10" id="KW-0479">Metal-binding</keyword>
<name>A0A5B9Q7S1_9BACT</name>
<dbReference type="PROSITE" id="PS51790">
    <property type="entry name" value="MSRB"/>
    <property type="match status" value="1"/>
</dbReference>
<evidence type="ECO:0000259" key="13">
    <source>
        <dbReference type="PROSITE" id="PS51790"/>
    </source>
</evidence>
<dbReference type="FunFam" id="2.170.150.20:FF:000001">
    <property type="entry name" value="Peptide methionine sulfoxide reductase MsrB"/>
    <property type="match status" value="1"/>
</dbReference>
<dbReference type="NCBIfam" id="TIGR00401">
    <property type="entry name" value="msrA"/>
    <property type="match status" value="1"/>
</dbReference>
<keyword evidence="12" id="KW-0732">Signal</keyword>
<dbReference type="HAMAP" id="MF_01401">
    <property type="entry name" value="MsrA"/>
    <property type="match status" value="1"/>
</dbReference>
<dbReference type="GO" id="GO:0008113">
    <property type="term" value="F:peptide-methionine (S)-S-oxide reductase activity"/>
    <property type="evidence" value="ECO:0007669"/>
    <property type="project" value="UniProtKB-UniRule"/>
</dbReference>
<dbReference type="OrthoDB" id="4174719at2"/>
<proteinExistence type="inferred from homology"/>
<keyword evidence="5" id="KW-0511">Multifunctional enzyme</keyword>
<feature type="active site" description="Nucleophile" evidence="10">
    <location>
        <position position="361"/>
    </location>
</feature>
<dbReference type="Pfam" id="PF01641">
    <property type="entry name" value="SelR"/>
    <property type="match status" value="1"/>
</dbReference>
<accession>A0A5B9Q7S1</accession>
<gene>
    <name evidence="14" type="primary">msrAB</name>
    <name evidence="11" type="synonym">msrA</name>
    <name evidence="10" type="synonym">msrB</name>
    <name evidence="14" type="ORF">Pr1d_23480</name>
</gene>
<comment type="catalytic activity">
    <reaction evidence="7 11">
        <text>L-methionyl-[protein] + [thioredoxin]-disulfide + H2O = L-methionyl-(S)-S-oxide-[protein] + [thioredoxin]-dithiol</text>
        <dbReference type="Rhea" id="RHEA:14217"/>
        <dbReference type="Rhea" id="RHEA-COMP:10698"/>
        <dbReference type="Rhea" id="RHEA-COMP:10700"/>
        <dbReference type="Rhea" id="RHEA-COMP:12313"/>
        <dbReference type="Rhea" id="RHEA-COMP:12315"/>
        <dbReference type="ChEBI" id="CHEBI:15377"/>
        <dbReference type="ChEBI" id="CHEBI:16044"/>
        <dbReference type="ChEBI" id="CHEBI:29950"/>
        <dbReference type="ChEBI" id="CHEBI:44120"/>
        <dbReference type="ChEBI" id="CHEBI:50058"/>
        <dbReference type="EC" id="1.8.4.11"/>
    </reaction>
</comment>
<dbReference type="Proteomes" id="UP000323917">
    <property type="component" value="Chromosome"/>
</dbReference>
<protein>
    <recommendedName>
        <fullName evidence="10 11">Multifunctional fusion protein</fullName>
    </recommendedName>
    <domain>
        <recommendedName>
            <fullName evidence="11">Peptide methionine sulfoxide reductase MsrA</fullName>
            <shortName evidence="11">Protein-methionine-S-oxide reductase</shortName>
            <ecNumber evidence="11">1.8.4.11</ecNumber>
        </recommendedName>
        <alternativeName>
            <fullName evidence="11">Peptide-methionine (S)-S-oxide reductase</fullName>
            <shortName evidence="11">Peptide Met(O) reductase</shortName>
        </alternativeName>
    </domain>
    <domain>
        <recommendedName>
            <fullName evidence="10">Peptide methionine sulfoxide reductase MsrB</fullName>
            <ecNumber evidence="10">1.8.4.12</ecNumber>
        </recommendedName>
        <alternativeName>
            <fullName evidence="10">Peptide-methionine (R)-S-oxide reductase</fullName>
        </alternativeName>
    </domain>
</protein>
<evidence type="ECO:0000256" key="2">
    <source>
        <dbReference type="ARBA" id="ARBA00022723"/>
    </source>
</evidence>
<dbReference type="Pfam" id="PF01625">
    <property type="entry name" value="PMSR"/>
    <property type="match status" value="1"/>
</dbReference>
<dbReference type="NCBIfam" id="TIGR00357">
    <property type="entry name" value="peptide-methionine (R)-S-oxide reductase MsrB"/>
    <property type="match status" value="1"/>
</dbReference>
<keyword evidence="3 10" id="KW-0862">Zinc</keyword>
<evidence type="ECO:0000256" key="8">
    <source>
        <dbReference type="ARBA" id="ARBA00048488"/>
    </source>
</evidence>
<dbReference type="SUPFAM" id="SSF51316">
    <property type="entry name" value="Mss4-like"/>
    <property type="match status" value="1"/>
</dbReference>
<feature type="domain" description="MsrB" evidence="13">
    <location>
        <begin position="250"/>
        <end position="372"/>
    </location>
</feature>
<evidence type="ECO:0000256" key="5">
    <source>
        <dbReference type="ARBA" id="ARBA00023268"/>
    </source>
</evidence>
<dbReference type="GO" id="GO:0008270">
    <property type="term" value="F:zinc ion binding"/>
    <property type="evidence" value="ECO:0007669"/>
    <property type="project" value="UniProtKB-UniRule"/>
</dbReference>
<dbReference type="GO" id="GO:0006979">
    <property type="term" value="P:response to oxidative stress"/>
    <property type="evidence" value="ECO:0007669"/>
    <property type="project" value="UniProtKB-ARBA"/>
</dbReference>
<sequence precursor="true">MTKQNTRFILFSLAIAGFFGGAALISQPTPIVLAETPDMQEKEKTDSIENLVTATLANGCFWCTEAVFRELKGVHSAISGYSGGRSKDPTYKEVSTGLTGHAEVIQVKYDPQEISFEELLEVFWKTHDPTTLNQQGADVGTQYRSAVFYHNDEQRRLAEEYKQKLDDSGAFSNPIVTEITKFDSFYPAEDYHQDYFALNHREPYCRRVIQPKLKKFRNVFHDKLKTRKEIAAMEETEAEAKNPDEVDWKNVNWKAKLTREQYHVTTEAGTERPFKNEYWDNKKPGLYKCVRCGLPLYSSETKYESGTGWPSFFKPIDVKNVTEHSDRSFFSVRTEIRCARCDAHLGHVFDDGPQPTGLRYCMNSAALNFQKAEKPAQEKEPAETP</sequence>
<feature type="signal peptide" evidence="12">
    <location>
        <begin position="1"/>
        <end position="22"/>
    </location>
</feature>
<evidence type="ECO:0000313" key="15">
    <source>
        <dbReference type="Proteomes" id="UP000323917"/>
    </source>
</evidence>
<dbReference type="AlphaFoldDB" id="A0A5B9Q7S1"/>
<dbReference type="InterPro" id="IPR011057">
    <property type="entry name" value="Mss4-like_sf"/>
</dbReference>
<dbReference type="InterPro" id="IPR002569">
    <property type="entry name" value="Met_Sox_Rdtase_MsrA_dom"/>
</dbReference>
<dbReference type="PANTHER" id="PTHR43774:SF1">
    <property type="entry name" value="PEPTIDE METHIONINE SULFOXIDE REDUCTASE MSRA 2"/>
    <property type="match status" value="1"/>
</dbReference>
<evidence type="ECO:0000256" key="10">
    <source>
        <dbReference type="HAMAP-Rule" id="MF_01400"/>
    </source>
</evidence>
<feature type="binding site" evidence="10">
    <location>
        <position position="289"/>
    </location>
    <ligand>
        <name>Zn(2+)</name>
        <dbReference type="ChEBI" id="CHEBI:29105"/>
    </ligand>
</feature>
<feature type="chain" id="PRO_5022719254" description="Multifunctional fusion protein" evidence="12">
    <location>
        <begin position="23"/>
        <end position="385"/>
    </location>
</feature>
<dbReference type="InterPro" id="IPR036509">
    <property type="entry name" value="Met_Sox_Rdtase_MsrA_sf"/>
</dbReference>
<dbReference type="Gene3D" id="2.170.150.20">
    <property type="entry name" value="Peptide methionine sulfoxide reductase"/>
    <property type="match status" value="1"/>
</dbReference>
<dbReference type="HAMAP" id="MF_01400">
    <property type="entry name" value="MsrB"/>
    <property type="match status" value="1"/>
</dbReference>
<dbReference type="PANTHER" id="PTHR43774">
    <property type="entry name" value="PEPTIDE METHIONINE SULFOXIDE REDUCTASE"/>
    <property type="match status" value="1"/>
</dbReference>
<keyword evidence="4 10" id="KW-0560">Oxidoreductase</keyword>
<dbReference type="KEGG" id="bgok:Pr1d_23480"/>
<dbReference type="RefSeq" id="WP_148073616.1">
    <property type="nucleotide sequence ID" value="NZ_CP042913.1"/>
</dbReference>
<evidence type="ECO:0000256" key="11">
    <source>
        <dbReference type="HAMAP-Rule" id="MF_01401"/>
    </source>
</evidence>
<feature type="binding site" evidence="10">
    <location>
        <position position="341"/>
    </location>
    <ligand>
        <name>Zn(2+)</name>
        <dbReference type="ChEBI" id="CHEBI:29105"/>
    </ligand>
</feature>
<dbReference type="InterPro" id="IPR002579">
    <property type="entry name" value="Met_Sox_Rdtase_MsrB_dom"/>
</dbReference>
<feature type="binding site" evidence="10">
    <location>
        <position position="292"/>
    </location>
    <ligand>
        <name>Zn(2+)</name>
        <dbReference type="ChEBI" id="CHEBI:29105"/>
    </ligand>
</feature>
<comment type="cofactor">
    <cofactor evidence="10">
        <name>Zn(2+)</name>
        <dbReference type="ChEBI" id="CHEBI:29105"/>
    </cofactor>
    <text evidence="10">Binds 1 zinc ion per subunit. The zinc ion is important for the structural integrity of the protein.</text>
</comment>
<dbReference type="GO" id="GO:0033743">
    <property type="term" value="F:peptide-methionine (R)-S-oxide reductase activity"/>
    <property type="evidence" value="ECO:0007669"/>
    <property type="project" value="UniProtKB-UniRule"/>
</dbReference>
<dbReference type="Gene3D" id="3.30.1060.10">
    <property type="entry name" value="Peptide methionine sulphoxide reductase MsrA"/>
    <property type="match status" value="1"/>
</dbReference>
<dbReference type="EMBL" id="CP042913">
    <property type="protein sequence ID" value="QEG35057.1"/>
    <property type="molecule type" value="Genomic_DNA"/>
</dbReference>
<evidence type="ECO:0000256" key="6">
    <source>
        <dbReference type="ARBA" id="ARBA00024679"/>
    </source>
</evidence>
<reference evidence="14 15" key="1">
    <citation type="submission" date="2019-08" db="EMBL/GenBank/DDBJ databases">
        <title>Deep-cultivation of Planctomycetes and their phenomic and genomic characterization uncovers novel biology.</title>
        <authorList>
            <person name="Wiegand S."/>
            <person name="Jogler M."/>
            <person name="Boedeker C."/>
            <person name="Pinto D."/>
            <person name="Vollmers J."/>
            <person name="Rivas-Marin E."/>
            <person name="Kohn T."/>
            <person name="Peeters S.H."/>
            <person name="Heuer A."/>
            <person name="Rast P."/>
            <person name="Oberbeckmann S."/>
            <person name="Bunk B."/>
            <person name="Jeske O."/>
            <person name="Meyerdierks A."/>
            <person name="Storesund J.E."/>
            <person name="Kallscheuer N."/>
            <person name="Luecker S."/>
            <person name="Lage O.M."/>
            <person name="Pohl T."/>
            <person name="Merkel B.J."/>
            <person name="Hornburger P."/>
            <person name="Mueller R.-W."/>
            <person name="Bruemmer F."/>
            <person name="Labrenz M."/>
            <person name="Spormann A.M."/>
            <person name="Op den Camp H."/>
            <person name="Overmann J."/>
            <person name="Amann R."/>
            <person name="Jetten M.S.M."/>
            <person name="Mascher T."/>
            <person name="Medema M.H."/>
            <person name="Devos D.P."/>
            <person name="Kaster A.-K."/>
            <person name="Ovreas L."/>
            <person name="Rohde M."/>
            <person name="Galperin M.Y."/>
            <person name="Jogler C."/>
        </authorList>
    </citation>
    <scope>NUCLEOTIDE SEQUENCE [LARGE SCALE GENOMIC DNA]</scope>
    <source>
        <strain evidence="14 15">Pr1d</strain>
    </source>
</reference>
<feature type="binding site" evidence="10">
    <location>
        <position position="338"/>
    </location>
    <ligand>
        <name>Zn(2+)</name>
        <dbReference type="ChEBI" id="CHEBI:29105"/>
    </ligand>
</feature>
<evidence type="ECO:0000256" key="12">
    <source>
        <dbReference type="SAM" id="SignalP"/>
    </source>
</evidence>
<evidence type="ECO:0000256" key="4">
    <source>
        <dbReference type="ARBA" id="ARBA00023002"/>
    </source>
</evidence>
<comment type="catalytic activity">
    <reaction evidence="9 11">
        <text>[thioredoxin]-disulfide + L-methionine + H2O = L-methionine (S)-S-oxide + [thioredoxin]-dithiol</text>
        <dbReference type="Rhea" id="RHEA:19993"/>
        <dbReference type="Rhea" id="RHEA-COMP:10698"/>
        <dbReference type="Rhea" id="RHEA-COMP:10700"/>
        <dbReference type="ChEBI" id="CHEBI:15377"/>
        <dbReference type="ChEBI" id="CHEBI:29950"/>
        <dbReference type="ChEBI" id="CHEBI:50058"/>
        <dbReference type="ChEBI" id="CHEBI:57844"/>
        <dbReference type="ChEBI" id="CHEBI:58772"/>
        <dbReference type="EC" id="1.8.4.11"/>
    </reaction>
</comment>
<comment type="similarity">
    <text evidence="1 10">Belongs to the MsrB Met sulfoxide reductase family.</text>
</comment>
<comment type="function">
    <text evidence="6 11">Has an important function as a repair enzyme for proteins that have been inactivated by oxidation. Catalyzes the reversible oxidation-reduction of methionine sulfoxide in proteins to methionine.</text>
</comment>